<evidence type="ECO:0000259" key="4">
    <source>
        <dbReference type="PROSITE" id="PS50166"/>
    </source>
</evidence>
<evidence type="ECO:0000256" key="1">
    <source>
        <dbReference type="ARBA" id="ARBA00004123"/>
    </source>
</evidence>
<gene>
    <name evidence="5" type="ORF">M8C21_007214</name>
</gene>
<dbReference type="PANTHER" id="PTHR10997:SF9">
    <property type="entry name" value="IMPORTIN-9"/>
    <property type="match status" value="1"/>
</dbReference>
<keyword evidence="6" id="KW-1185">Reference proteome</keyword>
<comment type="caution">
    <text evidence="5">The sequence shown here is derived from an EMBL/GenBank/DDBJ whole genome shotgun (WGS) entry which is preliminary data.</text>
</comment>
<evidence type="ECO:0000256" key="3">
    <source>
        <dbReference type="ARBA" id="ARBA00023242"/>
    </source>
</evidence>
<dbReference type="GO" id="GO:0005635">
    <property type="term" value="C:nuclear envelope"/>
    <property type="evidence" value="ECO:0007669"/>
    <property type="project" value="TreeGrafter"/>
</dbReference>
<accession>A0AAD5GUY4</accession>
<evidence type="ECO:0000313" key="6">
    <source>
        <dbReference type="Proteomes" id="UP001206925"/>
    </source>
</evidence>
<dbReference type="Proteomes" id="UP001206925">
    <property type="component" value="Unassembled WGS sequence"/>
</dbReference>
<dbReference type="SUPFAM" id="SSF48371">
    <property type="entry name" value="ARM repeat"/>
    <property type="match status" value="1"/>
</dbReference>
<dbReference type="AlphaFoldDB" id="A0AAD5GUY4"/>
<dbReference type="PROSITE" id="PS50166">
    <property type="entry name" value="IMPORTIN_B_NT"/>
    <property type="match status" value="1"/>
</dbReference>
<keyword evidence="3" id="KW-0539">Nucleus</keyword>
<dbReference type="GO" id="GO:0006606">
    <property type="term" value="P:protein import into nucleus"/>
    <property type="evidence" value="ECO:0007669"/>
    <property type="project" value="TreeGrafter"/>
</dbReference>
<evidence type="ECO:0000256" key="2">
    <source>
        <dbReference type="ARBA" id="ARBA00022448"/>
    </source>
</evidence>
<protein>
    <recommendedName>
        <fullName evidence="4">Importin N-terminal domain-containing protein</fullName>
    </recommendedName>
</protein>
<dbReference type="InterPro" id="IPR001494">
    <property type="entry name" value="Importin-beta_N"/>
</dbReference>
<proteinExistence type="predicted"/>
<sequence length="185" mass="20240">MANIIDQDQQWLISSLNATLDTNQQARSFAEASLNQASLQPGFGSALSKIAANRDLPLGSPAVLLKQFIKKHWQEDEDGFEPPVVSNEEKAIIRGLLLLSLDDPHRKICTAIGMAVASVAHHDWPDEWPDLLSYLMKLINDQSNTNAVNGALKCLALISADLDDKLVPRIIPVLFPCLHAIVSSP</sequence>
<dbReference type="SMART" id="SM00913">
    <property type="entry name" value="IBN_N"/>
    <property type="match status" value="1"/>
</dbReference>
<comment type="subcellular location">
    <subcellularLocation>
        <location evidence="1">Nucleus</location>
    </subcellularLocation>
</comment>
<dbReference type="GO" id="GO:0005829">
    <property type="term" value="C:cytosol"/>
    <property type="evidence" value="ECO:0007669"/>
    <property type="project" value="TreeGrafter"/>
</dbReference>
<dbReference type="InterPro" id="IPR011989">
    <property type="entry name" value="ARM-like"/>
</dbReference>
<reference evidence="5" key="1">
    <citation type="submission" date="2022-06" db="EMBL/GenBank/DDBJ databases">
        <title>Uncovering the hologenomic basis of an extraordinary plant invasion.</title>
        <authorList>
            <person name="Bieker V.C."/>
            <person name="Martin M.D."/>
            <person name="Gilbert T."/>
            <person name="Hodgins K."/>
            <person name="Battlay P."/>
            <person name="Petersen B."/>
            <person name="Wilson J."/>
        </authorList>
    </citation>
    <scope>NUCLEOTIDE SEQUENCE</scope>
    <source>
        <strain evidence="5">AA19_3_7</strain>
        <tissue evidence="5">Leaf</tissue>
    </source>
</reference>
<name>A0AAD5GUY4_AMBAR</name>
<dbReference type="GO" id="GO:0031267">
    <property type="term" value="F:small GTPase binding"/>
    <property type="evidence" value="ECO:0007669"/>
    <property type="project" value="InterPro"/>
</dbReference>
<organism evidence="5 6">
    <name type="scientific">Ambrosia artemisiifolia</name>
    <name type="common">Common ragweed</name>
    <dbReference type="NCBI Taxonomy" id="4212"/>
    <lineage>
        <taxon>Eukaryota</taxon>
        <taxon>Viridiplantae</taxon>
        <taxon>Streptophyta</taxon>
        <taxon>Embryophyta</taxon>
        <taxon>Tracheophyta</taxon>
        <taxon>Spermatophyta</taxon>
        <taxon>Magnoliopsida</taxon>
        <taxon>eudicotyledons</taxon>
        <taxon>Gunneridae</taxon>
        <taxon>Pentapetalae</taxon>
        <taxon>asterids</taxon>
        <taxon>campanulids</taxon>
        <taxon>Asterales</taxon>
        <taxon>Asteraceae</taxon>
        <taxon>Asteroideae</taxon>
        <taxon>Heliantheae alliance</taxon>
        <taxon>Heliantheae</taxon>
        <taxon>Ambrosia</taxon>
    </lineage>
</organism>
<keyword evidence="2" id="KW-0813">Transport</keyword>
<dbReference type="Gene3D" id="1.25.10.10">
    <property type="entry name" value="Leucine-rich Repeat Variant"/>
    <property type="match status" value="1"/>
</dbReference>
<dbReference type="EMBL" id="JAMZMK010000501">
    <property type="protein sequence ID" value="KAI7756235.1"/>
    <property type="molecule type" value="Genomic_DNA"/>
</dbReference>
<feature type="non-terminal residue" evidence="5">
    <location>
        <position position="185"/>
    </location>
</feature>
<evidence type="ECO:0000313" key="5">
    <source>
        <dbReference type="EMBL" id="KAI7756235.1"/>
    </source>
</evidence>
<dbReference type="InterPro" id="IPR016024">
    <property type="entry name" value="ARM-type_fold"/>
</dbReference>
<feature type="domain" description="Importin N-terminal" evidence="4">
    <location>
        <begin position="30"/>
        <end position="103"/>
    </location>
</feature>
<dbReference type="PANTHER" id="PTHR10997">
    <property type="entry name" value="IMPORTIN-7, 8, 11"/>
    <property type="match status" value="1"/>
</dbReference>
<dbReference type="Pfam" id="PF03810">
    <property type="entry name" value="IBN_N"/>
    <property type="match status" value="1"/>
</dbReference>